<feature type="region of interest" description="Disordered" evidence="8">
    <location>
        <begin position="513"/>
        <end position="535"/>
    </location>
</feature>
<dbReference type="GO" id="GO:0009897">
    <property type="term" value="C:external side of plasma membrane"/>
    <property type="evidence" value="ECO:0007669"/>
    <property type="project" value="TreeGrafter"/>
</dbReference>
<keyword evidence="9" id="KW-0812">Transmembrane</keyword>
<dbReference type="Proteomes" id="UP000695023">
    <property type="component" value="Unplaced"/>
</dbReference>
<dbReference type="AlphaFoldDB" id="A0A9Y6J7L9"/>
<dbReference type="InterPro" id="IPR013783">
    <property type="entry name" value="Ig-like_fold"/>
</dbReference>
<dbReference type="Pfam" id="PF22705">
    <property type="entry name" value="C2-set_3"/>
    <property type="match status" value="2"/>
</dbReference>
<protein>
    <submittedName>
        <fullName evidence="13">Butyrophilin-like protein 2 isoform X1</fullName>
    </submittedName>
</protein>
<evidence type="ECO:0000259" key="11">
    <source>
        <dbReference type="PROSITE" id="PS50835"/>
    </source>
</evidence>
<dbReference type="InterPro" id="IPR007110">
    <property type="entry name" value="Ig-like_dom"/>
</dbReference>
<keyword evidence="2 10" id="KW-0732">Signal</keyword>
<dbReference type="RefSeq" id="XP_013763301.1">
    <property type="nucleotide sequence ID" value="XM_013907847.1"/>
</dbReference>
<dbReference type="SMART" id="SM00408">
    <property type="entry name" value="IGc2"/>
    <property type="match status" value="2"/>
</dbReference>
<dbReference type="InterPro" id="IPR003599">
    <property type="entry name" value="Ig_sub"/>
</dbReference>
<evidence type="ECO:0000256" key="5">
    <source>
        <dbReference type="ARBA" id="ARBA00023180"/>
    </source>
</evidence>
<feature type="signal peptide" evidence="10">
    <location>
        <begin position="1"/>
        <end position="21"/>
    </location>
</feature>
<gene>
    <name evidence="13" type="primary">LOC102212325</name>
</gene>
<keyword evidence="6" id="KW-0393">Immunoglobulin domain</keyword>
<feature type="chain" id="PRO_5041437014" evidence="10">
    <location>
        <begin position="22"/>
        <end position="733"/>
    </location>
</feature>
<dbReference type="PANTHER" id="PTHR24100:SF151">
    <property type="entry name" value="ICOS LIGAND"/>
    <property type="match status" value="1"/>
</dbReference>
<evidence type="ECO:0000256" key="6">
    <source>
        <dbReference type="ARBA" id="ARBA00023319"/>
    </source>
</evidence>
<dbReference type="InterPro" id="IPR036179">
    <property type="entry name" value="Ig-like_dom_sf"/>
</dbReference>
<evidence type="ECO:0000313" key="12">
    <source>
        <dbReference type="Proteomes" id="UP000695023"/>
    </source>
</evidence>
<dbReference type="InterPro" id="IPR050504">
    <property type="entry name" value="IgSF_BTN/MOG"/>
</dbReference>
<dbReference type="GO" id="GO:0050863">
    <property type="term" value="P:regulation of T cell activation"/>
    <property type="evidence" value="ECO:0007669"/>
    <property type="project" value="UniProtKB-ARBA"/>
</dbReference>
<dbReference type="SMART" id="SM00406">
    <property type="entry name" value="IGv"/>
    <property type="match status" value="2"/>
</dbReference>
<dbReference type="GO" id="GO:0001817">
    <property type="term" value="P:regulation of cytokine production"/>
    <property type="evidence" value="ECO:0007669"/>
    <property type="project" value="TreeGrafter"/>
</dbReference>
<keyword evidence="9" id="KW-1133">Transmembrane helix</keyword>
<dbReference type="Pfam" id="PF07686">
    <property type="entry name" value="V-set"/>
    <property type="match status" value="2"/>
</dbReference>
<evidence type="ECO:0000256" key="1">
    <source>
        <dbReference type="ARBA" id="ARBA00004370"/>
    </source>
</evidence>
<evidence type="ECO:0000256" key="4">
    <source>
        <dbReference type="ARBA" id="ARBA00023157"/>
    </source>
</evidence>
<keyword evidence="4" id="KW-1015">Disulfide bond</keyword>
<feature type="transmembrane region" description="Helical" evidence="9">
    <location>
        <begin position="485"/>
        <end position="506"/>
    </location>
</feature>
<dbReference type="SMART" id="SM00409">
    <property type="entry name" value="IG"/>
    <property type="match status" value="3"/>
</dbReference>
<dbReference type="GO" id="GO:0050852">
    <property type="term" value="P:T cell receptor signaling pathway"/>
    <property type="evidence" value="ECO:0007669"/>
    <property type="project" value="TreeGrafter"/>
</dbReference>
<feature type="coiled-coil region" evidence="7">
    <location>
        <begin position="540"/>
        <end position="567"/>
    </location>
</feature>
<evidence type="ECO:0000256" key="3">
    <source>
        <dbReference type="ARBA" id="ARBA00023136"/>
    </source>
</evidence>
<evidence type="ECO:0000256" key="10">
    <source>
        <dbReference type="SAM" id="SignalP"/>
    </source>
</evidence>
<keyword evidence="5" id="KW-0325">Glycoprotein</keyword>
<dbReference type="PANTHER" id="PTHR24100">
    <property type="entry name" value="BUTYROPHILIN"/>
    <property type="match status" value="1"/>
</dbReference>
<dbReference type="SUPFAM" id="SSF48726">
    <property type="entry name" value="Immunoglobulin"/>
    <property type="match status" value="3"/>
</dbReference>
<dbReference type="PROSITE" id="PS50835">
    <property type="entry name" value="IG_LIKE"/>
    <property type="match status" value="2"/>
</dbReference>
<accession>A0A9Y6J7L9</accession>
<evidence type="ECO:0000313" key="13">
    <source>
        <dbReference type="RefSeq" id="XP_013763301.1"/>
    </source>
</evidence>
<proteinExistence type="predicted"/>
<keyword evidence="12" id="KW-1185">Reference proteome</keyword>
<sequence>MYRRLFVVAGLLSSYMGGSPAQDQPVHVLAFAGGDVILPCSFHISDKEDFPTVEWSKEGLKPDVVFLYRDGCEAYEMKNPAFEYRTSLIMKELKDGNISLRISNVQVPDAGKYQCLIFQKNVARKVTTVELFVVAVSEPRLSVISAEGDAITLHCEANCWLPEPQVTFLDDNGKNIYGENPKGQQDARGYFTVTRRATLQRATSSVTCRVHQPEFNQTRETKILIPGVCMKSDPHTIAITIGGTALFFLVAAGVVALSCIKCFRFGEHAAHGKQRQVLAFAGGDVILPCNFRISDSTDFPTVEWSKEGLNPDVVFLYRDGCETYEIKNPIFEYRTSLIMKELKDGNISLRISNVKMSDAGKYKCLKLWKKAPREVTEVELVVGAVSEPKLSVVSVERCGVTVQCEVNFWPTEPQVTFLDHQGNDIPAQSSERDRDASGRFIVKQRVTLQEGNSSITCRVHQPEMNQTRETKILISATCSSDICTAAFAAGGLASVLFSAILALLIYKEHNKSTQKKKRLHRKSSDQRKNSSTENMLNSLTEQLKERLAGLKSELQEKEEIIRQLKRNDQPSRAVATQHDQPIWGLFTSKPHIPKKPFNHYSDLDSNASYCADDYHPKFTASTKTYPPKSGSLHHKGSHLGVKRQNSNPAPGQPIQRKHRNRSSPAIMSLALPSLSLTSNAEKMLDHISSSKSEAEALLDQDAFSPLHRSYSAGSHLACNNNRFYALEDLTEES</sequence>
<dbReference type="GeneID" id="102212325"/>
<comment type="subcellular location">
    <subcellularLocation>
        <location evidence="1">Membrane</location>
    </subcellularLocation>
</comment>
<dbReference type="InterPro" id="IPR003598">
    <property type="entry name" value="Ig_sub2"/>
</dbReference>
<evidence type="ECO:0000256" key="8">
    <source>
        <dbReference type="SAM" id="MobiDB-lite"/>
    </source>
</evidence>
<feature type="domain" description="Ig-like" evidence="11">
    <location>
        <begin position="282"/>
        <end position="364"/>
    </location>
</feature>
<feature type="compositionally biased region" description="Basic residues" evidence="8">
    <location>
        <begin position="631"/>
        <end position="641"/>
    </location>
</feature>
<organism evidence="12 13">
    <name type="scientific">Pundamilia nyererei</name>
    <dbReference type="NCBI Taxonomy" id="303518"/>
    <lineage>
        <taxon>Eukaryota</taxon>
        <taxon>Metazoa</taxon>
        <taxon>Chordata</taxon>
        <taxon>Craniata</taxon>
        <taxon>Vertebrata</taxon>
        <taxon>Euteleostomi</taxon>
        <taxon>Actinopterygii</taxon>
        <taxon>Neopterygii</taxon>
        <taxon>Teleostei</taxon>
        <taxon>Neoteleostei</taxon>
        <taxon>Acanthomorphata</taxon>
        <taxon>Ovalentaria</taxon>
        <taxon>Cichlomorphae</taxon>
        <taxon>Cichliformes</taxon>
        <taxon>Cichlidae</taxon>
        <taxon>African cichlids</taxon>
        <taxon>Pseudocrenilabrinae</taxon>
        <taxon>Haplochromini</taxon>
        <taxon>Pundamilia</taxon>
    </lineage>
</organism>
<evidence type="ECO:0000256" key="9">
    <source>
        <dbReference type="SAM" id="Phobius"/>
    </source>
</evidence>
<dbReference type="Gene3D" id="2.60.40.10">
    <property type="entry name" value="Immunoglobulins"/>
    <property type="match status" value="4"/>
</dbReference>
<evidence type="ECO:0000256" key="7">
    <source>
        <dbReference type="SAM" id="Coils"/>
    </source>
</evidence>
<reference evidence="13" key="1">
    <citation type="submission" date="2025-08" db="UniProtKB">
        <authorList>
            <consortium name="RefSeq"/>
        </authorList>
    </citation>
    <scope>IDENTIFICATION</scope>
</reference>
<feature type="domain" description="Ig-like" evidence="11">
    <location>
        <begin position="20"/>
        <end position="127"/>
    </location>
</feature>
<keyword evidence="3 9" id="KW-0472">Membrane</keyword>
<name>A0A9Y6J7L9_9CICH</name>
<evidence type="ECO:0000256" key="2">
    <source>
        <dbReference type="ARBA" id="ARBA00022729"/>
    </source>
</evidence>
<dbReference type="GO" id="GO:0005102">
    <property type="term" value="F:signaling receptor binding"/>
    <property type="evidence" value="ECO:0007669"/>
    <property type="project" value="TreeGrafter"/>
</dbReference>
<dbReference type="InterPro" id="IPR013106">
    <property type="entry name" value="Ig_V-set"/>
</dbReference>
<feature type="region of interest" description="Disordered" evidence="8">
    <location>
        <begin position="622"/>
        <end position="663"/>
    </location>
</feature>
<keyword evidence="7" id="KW-0175">Coiled coil</keyword>
<dbReference type="GO" id="GO:1903037">
    <property type="term" value="P:regulation of leukocyte cell-cell adhesion"/>
    <property type="evidence" value="ECO:0007669"/>
    <property type="project" value="UniProtKB-ARBA"/>
</dbReference>
<dbReference type="FunFam" id="2.60.40.10:FF:000142">
    <property type="entry name" value="V-set domain-containing T-cell activation inhibitor 1"/>
    <property type="match status" value="2"/>
</dbReference>
<dbReference type="InterPro" id="IPR053896">
    <property type="entry name" value="BTN3A2-like_Ig-C"/>
</dbReference>